<protein>
    <submittedName>
        <fullName evidence="5">Uncharacterized protein</fullName>
    </submittedName>
</protein>
<evidence type="ECO:0000313" key="5">
    <source>
        <dbReference type="EMBL" id="OHS93964.1"/>
    </source>
</evidence>
<accession>A0A1J4J9P5</accession>
<dbReference type="Gene3D" id="3.30.310.10">
    <property type="entry name" value="TATA-Binding Protein"/>
    <property type="match status" value="2"/>
</dbReference>
<evidence type="ECO:0000256" key="1">
    <source>
        <dbReference type="ARBA" id="ARBA00005560"/>
    </source>
</evidence>
<dbReference type="PANTHER" id="PTHR10126">
    <property type="entry name" value="TATA-BOX BINDING PROTEIN"/>
    <property type="match status" value="1"/>
</dbReference>
<dbReference type="AlphaFoldDB" id="A0A1J4J9P5"/>
<evidence type="ECO:0000256" key="2">
    <source>
        <dbReference type="ARBA" id="ARBA00023125"/>
    </source>
</evidence>
<evidence type="ECO:0000313" key="6">
    <source>
        <dbReference type="Proteomes" id="UP000179807"/>
    </source>
</evidence>
<feature type="compositionally biased region" description="Acidic residues" evidence="4">
    <location>
        <begin position="16"/>
        <end position="33"/>
    </location>
</feature>
<organism evidence="5 6">
    <name type="scientific">Tritrichomonas foetus</name>
    <dbReference type="NCBI Taxonomy" id="1144522"/>
    <lineage>
        <taxon>Eukaryota</taxon>
        <taxon>Metamonada</taxon>
        <taxon>Parabasalia</taxon>
        <taxon>Tritrichomonadida</taxon>
        <taxon>Tritrichomonadidae</taxon>
        <taxon>Tritrichomonas</taxon>
    </lineage>
</organism>
<dbReference type="GO" id="GO:0006352">
    <property type="term" value="P:DNA-templated transcription initiation"/>
    <property type="evidence" value="ECO:0007669"/>
    <property type="project" value="InterPro"/>
</dbReference>
<name>A0A1J4J9P5_9EUKA</name>
<evidence type="ECO:0000256" key="3">
    <source>
        <dbReference type="ARBA" id="ARBA00023163"/>
    </source>
</evidence>
<gene>
    <name evidence="5" type="ORF">TRFO_11432</name>
</gene>
<dbReference type="GO" id="GO:0003677">
    <property type="term" value="F:DNA binding"/>
    <property type="evidence" value="ECO:0007669"/>
    <property type="project" value="UniProtKB-KW"/>
</dbReference>
<dbReference type="Proteomes" id="UP000179807">
    <property type="component" value="Unassembled WGS sequence"/>
</dbReference>
<comment type="similarity">
    <text evidence="1">Belongs to the TBP family.</text>
</comment>
<proteinExistence type="inferred from homology"/>
<dbReference type="OrthoDB" id="2127950at2759"/>
<dbReference type="VEuPathDB" id="TrichDB:TRFO_11432"/>
<reference evidence="5" key="1">
    <citation type="submission" date="2016-10" db="EMBL/GenBank/DDBJ databases">
        <authorList>
            <person name="Benchimol M."/>
            <person name="Almeida L.G."/>
            <person name="Vasconcelos A.T."/>
            <person name="Perreira-Neves A."/>
            <person name="Rosa I.A."/>
            <person name="Tasca T."/>
            <person name="Bogo M.R."/>
            <person name="de Souza W."/>
        </authorList>
    </citation>
    <scope>NUCLEOTIDE SEQUENCE [LARGE SCALE GENOMIC DNA]</scope>
    <source>
        <strain evidence="5">K</strain>
    </source>
</reference>
<keyword evidence="2" id="KW-0238">DNA-binding</keyword>
<feature type="region of interest" description="Disordered" evidence="4">
    <location>
        <begin position="12"/>
        <end position="38"/>
    </location>
</feature>
<sequence length="303" mass="34309">MIDDKEYIYVSSASSDYDDDDYLVENDSDESDEFQPKPNKNKGVYGLVATLKVRTMNLSTNMGTIVDIYDFCQRVKCATFNPRMKNKTSIRLTGSKKVSACLFQNGLLYIPNCHTQEEGFLIAQRVSKLGKRAQINLKVDKIEVVSIIGVAKCGFKIRLQRLLKHPNARGCIKRHNPVTNSASIALDVPETSVNAGVYSTGSVVFRGAKNFDEMMKAARFLQPMLEECQTRPDDGDTFLMKLQAIERDKVLRAERKVYAIDPFRKVSLKKHKSYCSLNSSSENSQYHSNENLIKENMMNMIES</sequence>
<dbReference type="GeneID" id="94830736"/>
<dbReference type="Pfam" id="PF00352">
    <property type="entry name" value="TBP"/>
    <property type="match status" value="1"/>
</dbReference>
<dbReference type="SUPFAM" id="SSF55945">
    <property type="entry name" value="TATA-box binding protein-like"/>
    <property type="match status" value="2"/>
</dbReference>
<dbReference type="RefSeq" id="XP_068347101.1">
    <property type="nucleotide sequence ID" value="XM_068496032.1"/>
</dbReference>
<keyword evidence="3" id="KW-0804">Transcription</keyword>
<keyword evidence="6" id="KW-1185">Reference proteome</keyword>
<evidence type="ECO:0000256" key="4">
    <source>
        <dbReference type="SAM" id="MobiDB-lite"/>
    </source>
</evidence>
<dbReference type="EMBL" id="MLAK01001359">
    <property type="protein sequence ID" value="OHS93964.1"/>
    <property type="molecule type" value="Genomic_DNA"/>
</dbReference>
<dbReference type="InterPro" id="IPR012295">
    <property type="entry name" value="TBP_dom_sf"/>
</dbReference>
<dbReference type="InterPro" id="IPR000814">
    <property type="entry name" value="TBP"/>
</dbReference>
<comment type="caution">
    <text evidence="5">The sequence shown here is derived from an EMBL/GenBank/DDBJ whole genome shotgun (WGS) entry which is preliminary data.</text>
</comment>